<proteinExistence type="predicted"/>
<feature type="region of interest" description="Disordered" evidence="1">
    <location>
        <begin position="73"/>
        <end position="110"/>
    </location>
</feature>
<feature type="non-terminal residue" evidence="2">
    <location>
        <position position="1"/>
    </location>
</feature>
<evidence type="ECO:0000313" key="2">
    <source>
        <dbReference type="EMBL" id="KAG5619846.1"/>
    </source>
</evidence>
<reference evidence="2 3" key="1">
    <citation type="submission" date="2020-09" db="EMBL/GenBank/DDBJ databases">
        <title>De no assembly of potato wild relative species, Solanum commersonii.</title>
        <authorList>
            <person name="Cho K."/>
        </authorList>
    </citation>
    <scope>NUCLEOTIDE SEQUENCE [LARGE SCALE GENOMIC DNA]</scope>
    <source>
        <strain evidence="2">LZ3.2</strain>
        <tissue evidence="2">Leaf</tissue>
    </source>
</reference>
<sequence>MVDADVQASLADTPLADPSGAGGIVDVVTGTDAQVSSTTSGIDAQTDRLELAFEASIVNLKIFDNDIWIEEQSMDTNEQKGTRQLKERRKKGIVPSPEGENQVGKRKEQSASRRMLQMQLYLRVFDLLERELERVDGLKCRLFLIVVCWCSRETNLIR</sequence>
<dbReference type="Proteomes" id="UP000824120">
    <property type="component" value="Chromosome 2"/>
</dbReference>
<organism evidence="2 3">
    <name type="scientific">Solanum commersonii</name>
    <name type="common">Commerson's wild potato</name>
    <name type="synonym">Commerson's nightshade</name>
    <dbReference type="NCBI Taxonomy" id="4109"/>
    <lineage>
        <taxon>Eukaryota</taxon>
        <taxon>Viridiplantae</taxon>
        <taxon>Streptophyta</taxon>
        <taxon>Embryophyta</taxon>
        <taxon>Tracheophyta</taxon>
        <taxon>Spermatophyta</taxon>
        <taxon>Magnoliopsida</taxon>
        <taxon>eudicotyledons</taxon>
        <taxon>Gunneridae</taxon>
        <taxon>Pentapetalae</taxon>
        <taxon>asterids</taxon>
        <taxon>lamiids</taxon>
        <taxon>Solanales</taxon>
        <taxon>Solanaceae</taxon>
        <taxon>Solanoideae</taxon>
        <taxon>Solaneae</taxon>
        <taxon>Solanum</taxon>
    </lineage>
</organism>
<gene>
    <name evidence="2" type="ORF">H5410_005064</name>
</gene>
<feature type="region of interest" description="Disordered" evidence="1">
    <location>
        <begin position="1"/>
        <end position="21"/>
    </location>
</feature>
<comment type="caution">
    <text evidence="2">The sequence shown here is derived from an EMBL/GenBank/DDBJ whole genome shotgun (WGS) entry which is preliminary data.</text>
</comment>
<protein>
    <submittedName>
        <fullName evidence="2">Uncharacterized protein</fullName>
    </submittedName>
</protein>
<evidence type="ECO:0000256" key="1">
    <source>
        <dbReference type="SAM" id="MobiDB-lite"/>
    </source>
</evidence>
<name>A0A9J6A5E1_SOLCO</name>
<evidence type="ECO:0000313" key="3">
    <source>
        <dbReference type="Proteomes" id="UP000824120"/>
    </source>
</evidence>
<accession>A0A9J6A5E1</accession>
<keyword evidence="3" id="KW-1185">Reference proteome</keyword>
<dbReference type="AlphaFoldDB" id="A0A9J6A5E1"/>
<dbReference type="EMBL" id="JACXVP010000002">
    <property type="protein sequence ID" value="KAG5619846.1"/>
    <property type="molecule type" value="Genomic_DNA"/>
</dbReference>